<proteinExistence type="predicted"/>
<gene>
    <name evidence="1" type="ORF">F511_10134</name>
</gene>
<protein>
    <submittedName>
        <fullName evidence="1">Uncharacterized protein</fullName>
    </submittedName>
</protein>
<dbReference type="EMBL" id="KQ996427">
    <property type="protein sequence ID" value="KZV45103.1"/>
    <property type="molecule type" value="Genomic_DNA"/>
</dbReference>
<dbReference type="AlphaFoldDB" id="A0A2Z7CEL4"/>
<evidence type="ECO:0000313" key="1">
    <source>
        <dbReference type="EMBL" id="KZV45103.1"/>
    </source>
</evidence>
<keyword evidence="2" id="KW-1185">Reference proteome</keyword>
<organism evidence="1 2">
    <name type="scientific">Dorcoceras hygrometricum</name>
    <dbReference type="NCBI Taxonomy" id="472368"/>
    <lineage>
        <taxon>Eukaryota</taxon>
        <taxon>Viridiplantae</taxon>
        <taxon>Streptophyta</taxon>
        <taxon>Embryophyta</taxon>
        <taxon>Tracheophyta</taxon>
        <taxon>Spermatophyta</taxon>
        <taxon>Magnoliopsida</taxon>
        <taxon>eudicotyledons</taxon>
        <taxon>Gunneridae</taxon>
        <taxon>Pentapetalae</taxon>
        <taxon>asterids</taxon>
        <taxon>lamiids</taxon>
        <taxon>Lamiales</taxon>
        <taxon>Gesneriaceae</taxon>
        <taxon>Didymocarpoideae</taxon>
        <taxon>Trichosporeae</taxon>
        <taxon>Loxocarpinae</taxon>
        <taxon>Dorcoceras</taxon>
    </lineage>
</organism>
<accession>A0A2Z7CEL4</accession>
<reference evidence="1 2" key="1">
    <citation type="journal article" date="2015" name="Proc. Natl. Acad. Sci. U.S.A.">
        <title>The resurrection genome of Boea hygrometrica: A blueprint for survival of dehydration.</title>
        <authorList>
            <person name="Xiao L."/>
            <person name="Yang G."/>
            <person name="Zhang L."/>
            <person name="Yang X."/>
            <person name="Zhao S."/>
            <person name="Ji Z."/>
            <person name="Zhou Q."/>
            <person name="Hu M."/>
            <person name="Wang Y."/>
            <person name="Chen M."/>
            <person name="Xu Y."/>
            <person name="Jin H."/>
            <person name="Xiao X."/>
            <person name="Hu G."/>
            <person name="Bao F."/>
            <person name="Hu Y."/>
            <person name="Wan P."/>
            <person name="Li L."/>
            <person name="Deng X."/>
            <person name="Kuang T."/>
            <person name="Xiang C."/>
            <person name="Zhu J.K."/>
            <person name="Oliver M.J."/>
            <person name="He Y."/>
        </authorList>
    </citation>
    <scope>NUCLEOTIDE SEQUENCE [LARGE SCALE GENOMIC DNA]</scope>
    <source>
        <strain evidence="2">cv. XS01</strain>
    </source>
</reference>
<dbReference type="Proteomes" id="UP000250235">
    <property type="component" value="Unassembled WGS sequence"/>
</dbReference>
<sequence>METSRVKSVVRNQAEAKLNQLEHDEPAETMNHLQALKRKDEPAVSIQEEEELQAGAGAGVMKISWSAQRIEEVAKRSSRSDKPVAKQLTTHEEFTKDECQLLSSIQMAKATRSLQKKRTQVLFSCCHTVAAVVQLRSLGVLTAAGCGIGSVHAVVRSNLLVEPFKVEEGEM</sequence>
<evidence type="ECO:0000313" key="2">
    <source>
        <dbReference type="Proteomes" id="UP000250235"/>
    </source>
</evidence>
<name>A0A2Z7CEL4_9LAMI</name>